<sequence>MKLLDELHRFYYDMTLSELRSMNDNSTYPNITYNSLLYLDLISYKEDCTVSYLADALHISKSAVTIKVNELIKQGFLTKTQSEKDRRVYYLSITPEVEAEYKQHDKRVLHAAKALEQNYSEAELSLFQRMLEQTRKCYLETAH</sequence>
<feature type="domain" description="HTH marR-type" evidence="4">
    <location>
        <begin position="1"/>
        <end position="136"/>
    </location>
</feature>
<keyword evidence="6" id="KW-1185">Reference proteome</keyword>
<protein>
    <submittedName>
        <fullName evidence="5">MarR family transcriptional regulator</fullName>
    </submittedName>
</protein>
<evidence type="ECO:0000259" key="4">
    <source>
        <dbReference type="PROSITE" id="PS50995"/>
    </source>
</evidence>
<name>A0A371PMJ5_9BACL</name>
<dbReference type="GO" id="GO:0003677">
    <property type="term" value="F:DNA binding"/>
    <property type="evidence" value="ECO:0007669"/>
    <property type="project" value="UniProtKB-KW"/>
</dbReference>
<dbReference type="InterPro" id="IPR036390">
    <property type="entry name" value="WH_DNA-bd_sf"/>
</dbReference>
<dbReference type="OrthoDB" id="1853358at2"/>
<keyword evidence="3" id="KW-0804">Transcription</keyword>
<accession>A0A371PMJ5</accession>
<dbReference type="Gene3D" id="1.10.10.10">
    <property type="entry name" value="Winged helix-like DNA-binding domain superfamily/Winged helix DNA-binding domain"/>
    <property type="match status" value="1"/>
</dbReference>
<evidence type="ECO:0000256" key="3">
    <source>
        <dbReference type="ARBA" id="ARBA00023163"/>
    </source>
</evidence>
<dbReference type="InterPro" id="IPR036388">
    <property type="entry name" value="WH-like_DNA-bd_sf"/>
</dbReference>
<dbReference type="SMART" id="SM00347">
    <property type="entry name" value="HTH_MARR"/>
    <property type="match status" value="1"/>
</dbReference>
<dbReference type="Proteomes" id="UP000261905">
    <property type="component" value="Unassembled WGS sequence"/>
</dbReference>
<dbReference type="RefSeq" id="WP_116044093.1">
    <property type="nucleotide sequence ID" value="NZ_QUBQ01000001.1"/>
</dbReference>
<organism evidence="5 6">
    <name type="scientific">Paenibacillus paeoniae</name>
    <dbReference type="NCBI Taxonomy" id="2292705"/>
    <lineage>
        <taxon>Bacteria</taxon>
        <taxon>Bacillati</taxon>
        <taxon>Bacillota</taxon>
        <taxon>Bacilli</taxon>
        <taxon>Bacillales</taxon>
        <taxon>Paenibacillaceae</taxon>
        <taxon>Paenibacillus</taxon>
    </lineage>
</organism>
<evidence type="ECO:0000313" key="5">
    <source>
        <dbReference type="EMBL" id="REK76879.1"/>
    </source>
</evidence>
<reference evidence="5 6" key="1">
    <citation type="submission" date="2018-08" db="EMBL/GenBank/DDBJ databases">
        <title>Paenibacillus sp. M4BSY-1, whole genome shotgun sequence.</title>
        <authorList>
            <person name="Tuo L."/>
        </authorList>
    </citation>
    <scope>NUCLEOTIDE SEQUENCE [LARGE SCALE GENOMIC DNA]</scope>
    <source>
        <strain evidence="5 6">M4BSY-1</strain>
    </source>
</reference>
<dbReference type="AlphaFoldDB" id="A0A371PMJ5"/>
<dbReference type="Pfam" id="PF01047">
    <property type="entry name" value="MarR"/>
    <property type="match status" value="1"/>
</dbReference>
<evidence type="ECO:0000313" key="6">
    <source>
        <dbReference type="Proteomes" id="UP000261905"/>
    </source>
</evidence>
<dbReference type="PANTHER" id="PTHR42756">
    <property type="entry name" value="TRANSCRIPTIONAL REGULATOR, MARR"/>
    <property type="match status" value="1"/>
</dbReference>
<dbReference type="GO" id="GO:0003700">
    <property type="term" value="F:DNA-binding transcription factor activity"/>
    <property type="evidence" value="ECO:0007669"/>
    <property type="project" value="InterPro"/>
</dbReference>
<keyword evidence="2" id="KW-0238">DNA-binding</keyword>
<evidence type="ECO:0000256" key="1">
    <source>
        <dbReference type="ARBA" id="ARBA00023015"/>
    </source>
</evidence>
<dbReference type="InterPro" id="IPR000835">
    <property type="entry name" value="HTH_MarR-typ"/>
</dbReference>
<evidence type="ECO:0000256" key="2">
    <source>
        <dbReference type="ARBA" id="ARBA00023125"/>
    </source>
</evidence>
<gene>
    <name evidence="5" type="ORF">DX130_07605</name>
</gene>
<dbReference type="PROSITE" id="PS50995">
    <property type="entry name" value="HTH_MARR_2"/>
    <property type="match status" value="1"/>
</dbReference>
<keyword evidence="1" id="KW-0805">Transcription regulation</keyword>
<comment type="caution">
    <text evidence="5">The sequence shown here is derived from an EMBL/GenBank/DDBJ whole genome shotgun (WGS) entry which is preliminary data.</text>
</comment>
<dbReference type="PANTHER" id="PTHR42756:SF1">
    <property type="entry name" value="TRANSCRIPTIONAL REPRESSOR OF EMRAB OPERON"/>
    <property type="match status" value="1"/>
</dbReference>
<dbReference type="EMBL" id="QUBQ01000001">
    <property type="protein sequence ID" value="REK76879.1"/>
    <property type="molecule type" value="Genomic_DNA"/>
</dbReference>
<dbReference type="SUPFAM" id="SSF46785">
    <property type="entry name" value="Winged helix' DNA-binding domain"/>
    <property type="match status" value="1"/>
</dbReference>
<proteinExistence type="predicted"/>